<proteinExistence type="predicted"/>
<accession>A0ABN5X312</accession>
<organism evidence="1 2">
    <name type="scientific">Vreelandella olivaria</name>
    <dbReference type="NCBI Taxonomy" id="390919"/>
    <lineage>
        <taxon>Bacteria</taxon>
        <taxon>Pseudomonadati</taxon>
        <taxon>Pseudomonadota</taxon>
        <taxon>Gammaproteobacteria</taxon>
        <taxon>Oceanospirillales</taxon>
        <taxon>Halomonadaceae</taxon>
        <taxon>Vreelandella</taxon>
    </lineage>
</organism>
<dbReference type="EMBL" id="AP019416">
    <property type="protein sequence ID" value="BBI53481.1"/>
    <property type="molecule type" value="Genomic_DNA"/>
</dbReference>
<evidence type="ECO:0000313" key="2">
    <source>
        <dbReference type="Proteomes" id="UP000289555"/>
    </source>
</evidence>
<dbReference type="Proteomes" id="UP000289555">
    <property type="component" value="Chromosome"/>
</dbReference>
<keyword evidence="2" id="KW-1185">Reference proteome</keyword>
<protein>
    <submittedName>
        <fullName evidence="1">Uncharacterized protein</fullName>
    </submittedName>
</protein>
<sequence>MVADPLKKHLEGDTIVEILARVNFVAEIDPGFVKGVQNGTPAFGQFVKRGFDEPAGR</sequence>
<gene>
    <name evidence="1" type="ORF">HORIV_59020</name>
</gene>
<reference evidence="2" key="1">
    <citation type="journal article" date="2019" name="Microbiol. Resour. Announc.">
        <title>Complete Genome Sequence of Halomonas olivaria, a Moderately Halophilic Bacterium Isolated from Olive Processing Effluents, Obtained by Nanopore Sequencing.</title>
        <authorList>
            <person name="Nagata S."/>
            <person name="Ii K.M."/>
            <person name="Tsukimi T."/>
            <person name="Miura M.C."/>
            <person name="Galipon J."/>
            <person name="Arakawa K."/>
        </authorList>
    </citation>
    <scope>NUCLEOTIDE SEQUENCE [LARGE SCALE GENOMIC DNA]</scope>
    <source>
        <strain evidence="2">TYRC17</strain>
    </source>
</reference>
<name>A0ABN5X312_9GAMM</name>
<evidence type="ECO:0000313" key="1">
    <source>
        <dbReference type="EMBL" id="BBI53481.1"/>
    </source>
</evidence>